<dbReference type="InterPro" id="IPR036890">
    <property type="entry name" value="HATPase_C_sf"/>
</dbReference>
<dbReference type="Pfam" id="PF06580">
    <property type="entry name" value="His_kinase"/>
    <property type="match status" value="1"/>
</dbReference>
<dbReference type="AlphaFoldDB" id="A0A6N9HHS3"/>
<dbReference type="PANTHER" id="PTHR34220">
    <property type="entry name" value="SENSOR HISTIDINE KINASE YPDA"/>
    <property type="match status" value="1"/>
</dbReference>
<dbReference type="Gene3D" id="3.30.565.10">
    <property type="entry name" value="Histidine kinase-like ATPase, C-terminal domain"/>
    <property type="match status" value="1"/>
</dbReference>
<sequence>MTANTTNHWRYIAFAWLAIGLFDATQVVVSMKAMGMHHAWWTLFFVTLANWLVWAAATPLALALLRRFPLPARRATPWLAHGAACLAISAVWAVWGALLEHGLNPFAYPKGPDPFAALWQAKQINNLVGSIILYSAMATFGIALDTHRRLSQQRELLARAQLSALRLQFEPHFIFNALNAITGLIREKRDDEAVAAVAALGDLLRRVTDRSERQFVTLDSELDFILKYLEIQQLRFAERLRCRIDIPPALLQAQVPDFILQPLVENAIKHGIAKRAKGGELHISAARDGELLIFRIFNQGPALAAGAVDGVGLANTRQRLQALYGEAHALTLRNAQQGVLATVTLPYLEHACCAP</sequence>
<reference evidence="3 4" key="1">
    <citation type="submission" date="2019-12" db="EMBL/GenBank/DDBJ databases">
        <title>Novel species isolated from a subtropical stream in China.</title>
        <authorList>
            <person name="Lu H."/>
        </authorList>
    </citation>
    <scope>NUCLEOTIDE SEQUENCE [LARGE SCALE GENOMIC DNA]</scope>
    <source>
        <strain evidence="3 4">DS3</strain>
    </source>
</reference>
<evidence type="ECO:0000256" key="1">
    <source>
        <dbReference type="SAM" id="Phobius"/>
    </source>
</evidence>
<name>A0A6N9HHS3_9BURK</name>
<keyword evidence="4" id="KW-1185">Reference proteome</keyword>
<keyword evidence="1" id="KW-0472">Membrane</keyword>
<feature type="transmembrane region" description="Helical" evidence="1">
    <location>
        <begin position="39"/>
        <end position="65"/>
    </location>
</feature>
<keyword evidence="3" id="KW-0418">Kinase</keyword>
<keyword evidence="1" id="KW-0812">Transmembrane</keyword>
<feature type="transmembrane region" description="Helical" evidence="1">
    <location>
        <begin position="77"/>
        <end position="98"/>
    </location>
</feature>
<dbReference type="InterPro" id="IPR010559">
    <property type="entry name" value="Sig_transdc_His_kin_internal"/>
</dbReference>
<keyword evidence="3" id="KW-0808">Transferase</keyword>
<evidence type="ECO:0000259" key="2">
    <source>
        <dbReference type="Pfam" id="PF06580"/>
    </source>
</evidence>
<dbReference type="EMBL" id="WWCJ01000007">
    <property type="protein sequence ID" value="MYN02623.1"/>
    <property type="molecule type" value="Genomic_DNA"/>
</dbReference>
<comment type="caution">
    <text evidence="3">The sequence shown here is derived from an EMBL/GenBank/DDBJ whole genome shotgun (WGS) entry which is preliminary data.</text>
</comment>
<dbReference type="GO" id="GO:0000155">
    <property type="term" value="F:phosphorelay sensor kinase activity"/>
    <property type="evidence" value="ECO:0007669"/>
    <property type="project" value="InterPro"/>
</dbReference>
<keyword evidence="1" id="KW-1133">Transmembrane helix</keyword>
<dbReference type="SUPFAM" id="SSF55874">
    <property type="entry name" value="ATPase domain of HSP90 chaperone/DNA topoisomerase II/histidine kinase"/>
    <property type="match status" value="1"/>
</dbReference>
<dbReference type="GO" id="GO:0016020">
    <property type="term" value="C:membrane"/>
    <property type="evidence" value="ECO:0007669"/>
    <property type="project" value="InterPro"/>
</dbReference>
<organism evidence="3 4">
    <name type="scientific">Pseudoduganella guangdongensis</name>
    <dbReference type="NCBI Taxonomy" id="2692179"/>
    <lineage>
        <taxon>Bacteria</taxon>
        <taxon>Pseudomonadati</taxon>
        <taxon>Pseudomonadota</taxon>
        <taxon>Betaproteobacteria</taxon>
        <taxon>Burkholderiales</taxon>
        <taxon>Oxalobacteraceae</taxon>
        <taxon>Telluria group</taxon>
        <taxon>Pseudoduganella</taxon>
    </lineage>
</organism>
<dbReference type="InterPro" id="IPR050640">
    <property type="entry name" value="Bact_2-comp_sensor_kinase"/>
</dbReference>
<dbReference type="Proteomes" id="UP000448575">
    <property type="component" value="Unassembled WGS sequence"/>
</dbReference>
<feature type="transmembrane region" description="Helical" evidence="1">
    <location>
        <begin position="12"/>
        <end position="33"/>
    </location>
</feature>
<protein>
    <submittedName>
        <fullName evidence="3">Sensor histidine kinase</fullName>
    </submittedName>
</protein>
<accession>A0A6N9HHS3</accession>
<feature type="domain" description="Signal transduction histidine kinase internal region" evidence="2">
    <location>
        <begin position="160"/>
        <end position="240"/>
    </location>
</feature>
<dbReference type="RefSeq" id="WP_161025631.1">
    <property type="nucleotide sequence ID" value="NZ_WWCJ01000007.1"/>
</dbReference>
<evidence type="ECO:0000313" key="4">
    <source>
        <dbReference type="Proteomes" id="UP000448575"/>
    </source>
</evidence>
<feature type="transmembrane region" description="Helical" evidence="1">
    <location>
        <begin position="124"/>
        <end position="144"/>
    </location>
</feature>
<proteinExistence type="predicted"/>
<evidence type="ECO:0000313" key="3">
    <source>
        <dbReference type="EMBL" id="MYN02623.1"/>
    </source>
</evidence>
<dbReference type="PANTHER" id="PTHR34220:SF7">
    <property type="entry name" value="SENSOR HISTIDINE KINASE YPDA"/>
    <property type="match status" value="1"/>
</dbReference>
<gene>
    <name evidence="3" type="ORF">GTP41_10990</name>
</gene>